<sequence>MGNRKKFNVGVDLGFFDNRIDITADYFFNRREDILIQRKIVPKTLGFRVNPWQNFGIVDNKGLDGSLTLNHQFGDLKVSARGNITYVRNEIVEYDEVPSKYNYQNYTGQSIGQPYCYIAEGLYTPDDFTTTTTSTEGYLYELKADVPKPAANVAPGDIKYKDLNGDGLINEYDMTYENGLNSTNPELVYGFGLNLEYKGFFAGIFFQGVGKTTVNLMSNSNYFMPFIRGVEGGSARMEALSHWSADNPYNQDVLYPRIHAAKFDHNIEKSTWWYRDGSFLRLKNVEFGYEFSKDMIKKMRMTNLRLYVQGTNLAVWDNIKLWDPELGNSNSGAKYPLGATWTVGLEVSF</sequence>
<evidence type="ECO:0000256" key="1">
    <source>
        <dbReference type="ARBA" id="ARBA00004442"/>
    </source>
</evidence>
<name>A0AA94Y298_9BACE</name>
<dbReference type="InterPro" id="IPR036942">
    <property type="entry name" value="Beta-barrel_TonB_sf"/>
</dbReference>
<proteinExistence type="predicted"/>
<accession>A0AA94Y298</accession>
<gene>
    <name evidence="4" type="ORF">NXW23_17635</name>
</gene>
<dbReference type="AlphaFoldDB" id="A0AA94Y298"/>
<dbReference type="Proteomes" id="UP001060260">
    <property type="component" value="Chromosome"/>
</dbReference>
<protein>
    <submittedName>
        <fullName evidence="4">TonB-dependent receptor</fullName>
    </submittedName>
</protein>
<reference evidence="4" key="1">
    <citation type="submission" date="2022-08" db="EMBL/GenBank/DDBJ databases">
        <title>Genome Sequencing of Bacteroides fragilis Group Isolates with Nanopore Technology.</title>
        <authorList>
            <person name="Tisza M.J."/>
            <person name="Smith D."/>
            <person name="Dekker J.P."/>
        </authorList>
    </citation>
    <scope>NUCLEOTIDE SEQUENCE</scope>
    <source>
        <strain evidence="4">BFG-474</strain>
    </source>
</reference>
<evidence type="ECO:0000256" key="3">
    <source>
        <dbReference type="ARBA" id="ARBA00023237"/>
    </source>
</evidence>
<keyword evidence="2" id="KW-0472">Membrane</keyword>
<comment type="subcellular location">
    <subcellularLocation>
        <location evidence="1">Cell outer membrane</location>
    </subcellularLocation>
</comment>
<evidence type="ECO:0000256" key="2">
    <source>
        <dbReference type="ARBA" id="ARBA00023136"/>
    </source>
</evidence>
<dbReference type="Gene3D" id="2.40.170.20">
    <property type="entry name" value="TonB-dependent receptor, beta-barrel domain"/>
    <property type="match status" value="1"/>
</dbReference>
<dbReference type="GO" id="GO:0009279">
    <property type="term" value="C:cell outer membrane"/>
    <property type="evidence" value="ECO:0007669"/>
    <property type="project" value="UniProtKB-SubCell"/>
</dbReference>
<evidence type="ECO:0000313" key="5">
    <source>
        <dbReference type="Proteomes" id="UP001060260"/>
    </source>
</evidence>
<keyword evidence="3" id="KW-0998">Cell outer membrane</keyword>
<evidence type="ECO:0000313" key="4">
    <source>
        <dbReference type="EMBL" id="UVQ96126.1"/>
    </source>
</evidence>
<dbReference type="EMBL" id="CP103166">
    <property type="protein sequence ID" value="UVQ96126.1"/>
    <property type="molecule type" value="Genomic_DNA"/>
</dbReference>
<keyword evidence="4" id="KW-0675">Receptor</keyword>
<organism evidence="4 5">
    <name type="scientific">Bacteroides caccae</name>
    <dbReference type="NCBI Taxonomy" id="47678"/>
    <lineage>
        <taxon>Bacteria</taxon>
        <taxon>Pseudomonadati</taxon>
        <taxon>Bacteroidota</taxon>
        <taxon>Bacteroidia</taxon>
        <taxon>Bacteroidales</taxon>
        <taxon>Bacteroidaceae</taxon>
        <taxon>Bacteroides</taxon>
    </lineage>
</organism>
<dbReference type="SUPFAM" id="SSF56935">
    <property type="entry name" value="Porins"/>
    <property type="match status" value="1"/>
</dbReference>